<keyword evidence="3" id="KW-0677">Repeat</keyword>
<reference evidence="6 7" key="1">
    <citation type="submission" date="2024-02" db="EMBL/GenBank/DDBJ databases">
        <authorList>
            <person name="Chen Y."/>
            <person name="Shah S."/>
            <person name="Dougan E. K."/>
            <person name="Thang M."/>
            <person name="Chan C."/>
        </authorList>
    </citation>
    <scope>NUCLEOTIDE SEQUENCE [LARGE SCALE GENOMIC DNA]</scope>
</reference>
<dbReference type="Proteomes" id="UP001642464">
    <property type="component" value="Unassembled WGS sequence"/>
</dbReference>
<sequence>MEDPDADLKAAAAALETRLLSKAKEAHDLQVKLEQARAVSNKAELEVTRLKDALRREQLQVQQLQQDAMVRDLDKIERERSLVNDIKHKAKPGDKEANLEARLSKARQENKQLQNQVKQLHATVRKLQEDNREKLRQKALGTDDSSLAMEQVKARNLELFQRLSAQKAGTKAASTECKKRDLQICALTEHIEKLMNALKLEREGKRQAEQDKARAEQQVQLKMMEIQKFKVSNRNIKKHAETVDKQDLLLTQQLELLDTKYQNLYKSHQTVKALASRKEKTYATQIEQISNWVWENDTKVSNALTAKTNTLLGAIKLYESVFGHMRCAVMDFQECMMGDAGAKALSRAIEATVARQNQFQDSLTMQHASRFNTWRRTDDMNGPMPVFGGTGAGASGGNQLPKRCLLNLSYNGITDDGVKTLMVALAKSKYITEVDLRGNRITKRSLPFLADALMYNENIQAMDLSGNQISKGELGEYMEKRLAKAHRKSVDNDNASCDDSESGDEDSALTSDDEEWDRDADELGDEVDHDTQFFKNLPVLSSKDKIGNSFFRYESVPRPKSAPPRTRTVSRERIPGAFLPKHAHHSDLPGSKLQSLAASDVLKQIDRARLYPPQKTPFSAISRITLDSISTKMALKNARRVRPRPESALISRDGGQEMLKMADSVQRQAMGGRRASNMSGLNKTAAGKVKFTSSKIRDRLSIATTTQIVRPQTAPHRNTIIGGTLPGANTGKVPGPMLTTSPSRKTLITTSSSGSSSMASNGMGPGGLARGSTNAREIESANAHVEFAPVGMQKVFAFARKGNIAGILNCMKKIEPSALLAKTGESFLPNMRPP</sequence>
<keyword evidence="7" id="KW-1185">Reference proteome</keyword>
<organism evidence="6 7">
    <name type="scientific">Durusdinium trenchii</name>
    <dbReference type="NCBI Taxonomy" id="1381693"/>
    <lineage>
        <taxon>Eukaryota</taxon>
        <taxon>Sar</taxon>
        <taxon>Alveolata</taxon>
        <taxon>Dinophyceae</taxon>
        <taxon>Suessiales</taxon>
        <taxon>Symbiodiniaceae</taxon>
        <taxon>Durusdinium</taxon>
    </lineage>
</organism>
<feature type="region of interest" description="Disordered" evidence="5">
    <location>
        <begin position="717"/>
        <end position="772"/>
    </location>
</feature>
<gene>
    <name evidence="6" type="ORF">SCF082_LOCUS1986</name>
</gene>
<dbReference type="PANTHER" id="PTHR24113">
    <property type="entry name" value="RAN GTPASE-ACTIVATING PROTEIN 1"/>
    <property type="match status" value="1"/>
</dbReference>
<dbReference type="Gene3D" id="3.80.10.10">
    <property type="entry name" value="Ribonuclease Inhibitor"/>
    <property type="match status" value="1"/>
</dbReference>
<feature type="coiled-coil region" evidence="4">
    <location>
        <begin position="96"/>
        <end position="137"/>
    </location>
</feature>
<evidence type="ECO:0000313" key="7">
    <source>
        <dbReference type="Proteomes" id="UP001642464"/>
    </source>
</evidence>
<evidence type="ECO:0000256" key="3">
    <source>
        <dbReference type="ARBA" id="ARBA00022737"/>
    </source>
</evidence>
<keyword evidence="1" id="KW-0343">GTPase activation</keyword>
<comment type="caution">
    <text evidence="6">The sequence shown here is derived from an EMBL/GenBank/DDBJ whole genome shotgun (WGS) entry which is preliminary data.</text>
</comment>
<feature type="coiled-coil region" evidence="4">
    <location>
        <begin position="191"/>
        <end position="225"/>
    </location>
</feature>
<dbReference type="EMBL" id="CAXAMM010000987">
    <property type="protein sequence ID" value="CAK8989831.1"/>
    <property type="molecule type" value="Genomic_DNA"/>
</dbReference>
<keyword evidence="4" id="KW-0175">Coiled coil</keyword>
<dbReference type="InterPro" id="IPR027038">
    <property type="entry name" value="RanGap"/>
</dbReference>
<feature type="compositionally biased region" description="Acidic residues" evidence="5">
    <location>
        <begin position="496"/>
        <end position="520"/>
    </location>
</feature>
<evidence type="ECO:0000256" key="5">
    <source>
        <dbReference type="SAM" id="MobiDB-lite"/>
    </source>
</evidence>
<dbReference type="PANTHER" id="PTHR24113:SF12">
    <property type="entry name" value="RAN GTPASE-ACTIVATING PROTEIN 1"/>
    <property type="match status" value="1"/>
</dbReference>
<evidence type="ECO:0000256" key="4">
    <source>
        <dbReference type="SAM" id="Coils"/>
    </source>
</evidence>
<accession>A0ABP0HHZ9</accession>
<dbReference type="InterPro" id="IPR032675">
    <property type="entry name" value="LRR_dom_sf"/>
</dbReference>
<dbReference type="InterPro" id="IPR001611">
    <property type="entry name" value="Leu-rich_rpt"/>
</dbReference>
<feature type="region of interest" description="Disordered" evidence="5">
    <location>
        <begin position="488"/>
        <end position="520"/>
    </location>
</feature>
<dbReference type="SUPFAM" id="SSF52047">
    <property type="entry name" value="RNI-like"/>
    <property type="match status" value="1"/>
</dbReference>
<name>A0ABP0HHZ9_9DINO</name>
<evidence type="ECO:0000313" key="6">
    <source>
        <dbReference type="EMBL" id="CAK8989831.1"/>
    </source>
</evidence>
<evidence type="ECO:0000256" key="1">
    <source>
        <dbReference type="ARBA" id="ARBA00022468"/>
    </source>
</evidence>
<feature type="compositionally biased region" description="Polar residues" evidence="5">
    <location>
        <begin position="738"/>
        <end position="750"/>
    </location>
</feature>
<feature type="compositionally biased region" description="Low complexity" evidence="5">
    <location>
        <begin position="751"/>
        <end position="762"/>
    </location>
</feature>
<proteinExistence type="predicted"/>
<protein>
    <submittedName>
        <fullName evidence="6">Ankyrin repeat domain-containing protein 1</fullName>
    </submittedName>
</protein>
<keyword evidence="2" id="KW-0433">Leucine-rich repeat</keyword>
<dbReference type="Pfam" id="PF13516">
    <property type="entry name" value="LRR_6"/>
    <property type="match status" value="1"/>
</dbReference>
<feature type="coiled-coil region" evidence="4">
    <location>
        <begin position="26"/>
        <end position="67"/>
    </location>
</feature>
<evidence type="ECO:0000256" key="2">
    <source>
        <dbReference type="ARBA" id="ARBA00022614"/>
    </source>
</evidence>